<evidence type="ECO:0000256" key="8">
    <source>
        <dbReference type="SAM" id="MobiDB-lite"/>
    </source>
</evidence>
<evidence type="ECO:0000256" key="6">
    <source>
        <dbReference type="PIRSR" id="PIRSR600101-1"/>
    </source>
</evidence>
<dbReference type="EnsemblMetazoa" id="PPA41988.1">
    <property type="protein sequence ID" value="PPA41988.1"/>
    <property type="gene ID" value="WBGene00280357"/>
</dbReference>
<dbReference type="OrthoDB" id="1081007at2759"/>
<evidence type="ECO:0000256" key="9">
    <source>
        <dbReference type="SAM" id="Phobius"/>
    </source>
</evidence>
<feature type="compositionally biased region" description="Basic and acidic residues" evidence="8">
    <location>
        <begin position="28"/>
        <end position="37"/>
    </location>
</feature>
<dbReference type="GO" id="GO:0006751">
    <property type="term" value="P:glutathione catabolic process"/>
    <property type="evidence" value="ECO:0000318"/>
    <property type="project" value="GO_Central"/>
</dbReference>
<feature type="binding site" evidence="7">
    <location>
        <position position="498"/>
    </location>
    <ligand>
        <name>L-glutamate</name>
        <dbReference type="ChEBI" id="CHEBI:29985"/>
    </ligand>
</feature>
<name>A0A2A6C0L4_PRIPA</name>
<feature type="binding site" evidence="7">
    <location>
        <begin position="475"/>
        <end position="477"/>
    </location>
    <ligand>
        <name>L-glutamate</name>
        <dbReference type="ChEBI" id="CHEBI:29985"/>
    </ligand>
</feature>
<evidence type="ECO:0000256" key="2">
    <source>
        <dbReference type="ARBA" id="ARBA00022679"/>
    </source>
</evidence>
<gene>
    <name evidence="10" type="primary">WBGene00280357</name>
</gene>
<dbReference type="InterPro" id="IPR043138">
    <property type="entry name" value="GGT_lsub"/>
</dbReference>
<proteinExistence type="predicted"/>
<evidence type="ECO:0000313" key="11">
    <source>
        <dbReference type="Proteomes" id="UP000005239"/>
    </source>
</evidence>
<evidence type="ECO:0000256" key="5">
    <source>
        <dbReference type="ARBA" id="ARBA00023315"/>
    </source>
</evidence>
<keyword evidence="11" id="KW-1185">Reference proteome</keyword>
<feature type="binding site" evidence="7">
    <location>
        <position position="194"/>
    </location>
    <ligand>
        <name>L-glutamate</name>
        <dbReference type="ChEBI" id="CHEBI:29985"/>
    </ligand>
</feature>
<keyword evidence="1" id="KW-0645">Protease</keyword>
<dbReference type="InterPro" id="IPR000101">
    <property type="entry name" value="GGT_peptidase"/>
</dbReference>
<protein>
    <submittedName>
        <fullName evidence="10">Uncharacterized protein</fullName>
    </submittedName>
</protein>
<keyword evidence="5" id="KW-0012">Acyltransferase</keyword>
<reference evidence="11" key="1">
    <citation type="journal article" date="2008" name="Nat. Genet.">
        <title>The Pristionchus pacificus genome provides a unique perspective on nematode lifestyle and parasitism.</title>
        <authorList>
            <person name="Dieterich C."/>
            <person name="Clifton S.W."/>
            <person name="Schuster L.N."/>
            <person name="Chinwalla A."/>
            <person name="Delehaunty K."/>
            <person name="Dinkelacker I."/>
            <person name="Fulton L."/>
            <person name="Fulton R."/>
            <person name="Godfrey J."/>
            <person name="Minx P."/>
            <person name="Mitreva M."/>
            <person name="Roeseler W."/>
            <person name="Tian H."/>
            <person name="Witte H."/>
            <person name="Yang S.P."/>
            <person name="Wilson R.K."/>
            <person name="Sommer R.J."/>
        </authorList>
    </citation>
    <scope>NUCLEOTIDE SEQUENCE [LARGE SCALE GENOMIC DNA]</scope>
    <source>
        <strain evidence="11">PS312</strain>
    </source>
</reference>
<evidence type="ECO:0000256" key="7">
    <source>
        <dbReference type="PIRSR" id="PIRSR600101-2"/>
    </source>
</evidence>
<dbReference type="InterPro" id="IPR043137">
    <property type="entry name" value="GGT_ssub_C"/>
</dbReference>
<keyword evidence="4" id="KW-0325">Glycoprotein</keyword>
<evidence type="ECO:0000313" key="10">
    <source>
        <dbReference type="EnsemblMetazoa" id="PPA41988.1"/>
    </source>
</evidence>
<feature type="active site" description="Nucleophile" evidence="6">
    <location>
        <position position="457"/>
    </location>
</feature>
<dbReference type="FunFam" id="3.60.20.40:FF:000009">
    <property type="entry name" value="Predicted protein"/>
    <property type="match status" value="1"/>
</dbReference>
<organism evidence="10 11">
    <name type="scientific">Pristionchus pacificus</name>
    <name type="common">Parasitic nematode worm</name>
    <dbReference type="NCBI Taxonomy" id="54126"/>
    <lineage>
        <taxon>Eukaryota</taxon>
        <taxon>Metazoa</taxon>
        <taxon>Ecdysozoa</taxon>
        <taxon>Nematoda</taxon>
        <taxon>Chromadorea</taxon>
        <taxon>Rhabditida</taxon>
        <taxon>Rhabditina</taxon>
        <taxon>Diplogasteromorpha</taxon>
        <taxon>Diplogasteroidea</taxon>
        <taxon>Neodiplogasteridae</taxon>
        <taxon>Pristionchus</taxon>
    </lineage>
</organism>
<sequence length="648" mass="71139">MKPKTSPHPDGGVFSIAVSRPPLPTSDKGYRSGEESPLRNTDMPYIVMVIQSVIIFITLSAFILYVFSPRSIPHLSPTVAPSFTVTFENSALFPPPPPSQPALPVVDETKQSPPVHHSHTMLGKFRKAAVVSDHGICSEIGRSILTKGGNAVDAAIATLICVGATNPQSSGIGGGFFMQVYQKDSGICTTINARETAPQNIDVKEYERTPDASSYGWKAIGVPGEVKGFWRAFTDYGSGKVAWRDLLAPTIKLCREGIPVSEYLAMILVNETKSVNKSNELREMFTNPATSKFYREGETMKREKLARTLERLSEAEDPAALFYAGDMADTIPLVRPAITSAITDSITQCGPPPPSSWIVTQLIVRIMAELYPEPRRLEDLDSVLFYHRLIEAEKFAYARRTRLGDPQKYYNPGMEDTVKELTNPAAAKMYAARIRDEGPQANAAYEVKGYVKEDHGTSHVSVIDEQGNAVAVTSSINLWLGAKVASSLGIIWNNQMDDFGVPGVVNGFGFLPSKENYIAPGKAPLSSMSPTIIYDRDGQVRVVIGTTGGSKIIQGVASVVVRSLLFNQTIKEAIDAPQIWNQMQPDHVQYEKDFPEHIVSGLRAMGHKLQEEVNMRSTTHALFVDEATKYIYANSDKRSPVHMHPDGY</sequence>
<keyword evidence="3" id="KW-0378">Hydrolase</keyword>
<dbReference type="Gene3D" id="3.60.20.40">
    <property type="match status" value="1"/>
</dbReference>
<dbReference type="GO" id="GO:0016746">
    <property type="term" value="F:acyltransferase activity"/>
    <property type="evidence" value="ECO:0007669"/>
    <property type="project" value="UniProtKB-KW"/>
</dbReference>
<evidence type="ECO:0000256" key="4">
    <source>
        <dbReference type="ARBA" id="ARBA00023180"/>
    </source>
</evidence>
<dbReference type="FunFam" id="1.10.246.130:FF:000005">
    <property type="entry name" value="Gamma-glutamyltranspeptidase 1, putative"/>
    <property type="match status" value="1"/>
</dbReference>
<dbReference type="GO" id="GO:0005886">
    <property type="term" value="C:plasma membrane"/>
    <property type="evidence" value="ECO:0000318"/>
    <property type="project" value="GO_Central"/>
</dbReference>
<dbReference type="AlphaFoldDB" id="A0A2A6C0L4"/>
<dbReference type="SUPFAM" id="SSF56235">
    <property type="entry name" value="N-terminal nucleophile aminohydrolases (Ntn hydrolases)"/>
    <property type="match status" value="1"/>
</dbReference>
<dbReference type="InterPro" id="IPR029055">
    <property type="entry name" value="Ntn_hydrolases_N"/>
</dbReference>
<keyword evidence="9" id="KW-0812">Transmembrane</keyword>
<feature type="binding site" evidence="7">
    <location>
        <position position="549"/>
    </location>
    <ligand>
        <name>L-glutamate</name>
        <dbReference type="ChEBI" id="CHEBI:29985"/>
    </ligand>
</feature>
<dbReference type="Pfam" id="PF01019">
    <property type="entry name" value="G_glu_transpept"/>
    <property type="match status" value="2"/>
</dbReference>
<dbReference type="PRINTS" id="PR01210">
    <property type="entry name" value="GGTRANSPTASE"/>
</dbReference>
<dbReference type="PANTHER" id="PTHR11686:SF9">
    <property type="entry name" value="RE13973P"/>
    <property type="match status" value="1"/>
</dbReference>
<dbReference type="GO" id="GO:0006508">
    <property type="term" value="P:proteolysis"/>
    <property type="evidence" value="ECO:0007669"/>
    <property type="project" value="UniProtKB-KW"/>
</dbReference>
<dbReference type="Proteomes" id="UP000005239">
    <property type="component" value="Unassembled WGS sequence"/>
</dbReference>
<feature type="region of interest" description="Disordered" evidence="8">
    <location>
        <begin position="1"/>
        <end position="37"/>
    </location>
</feature>
<accession>A0A8R1UYV7</accession>
<dbReference type="PANTHER" id="PTHR11686">
    <property type="entry name" value="GAMMA GLUTAMYL TRANSPEPTIDASE"/>
    <property type="match status" value="1"/>
</dbReference>
<feature type="binding site" evidence="7">
    <location>
        <begin position="526"/>
        <end position="527"/>
    </location>
    <ligand>
        <name>L-glutamate</name>
        <dbReference type="ChEBI" id="CHEBI:29985"/>
    </ligand>
</feature>
<feature type="transmembrane region" description="Helical" evidence="9">
    <location>
        <begin position="45"/>
        <end position="67"/>
    </location>
</feature>
<accession>A0A2A6C0L4</accession>
<keyword evidence="9" id="KW-1133">Transmembrane helix</keyword>
<keyword evidence="9" id="KW-0472">Membrane</keyword>
<dbReference type="GO" id="GO:0036374">
    <property type="term" value="F:glutathione hydrolase activity"/>
    <property type="evidence" value="ECO:0000318"/>
    <property type="project" value="GO_Central"/>
</dbReference>
<dbReference type="Gene3D" id="1.10.246.130">
    <property type="match status" value="1"/>
</dbReference>
<evidence type="ECO:0000256" key="3">
    <source>
        <dbReference type="ARBA" id="ARBA00022801"/>
    </source>
</evidence>
<keyword evidence="2" id="KW-0808">Transferase</keyword>
<evidence type="ECO:0000256" key="1">
    <source>
        <dbReference type="ARBA" id="ARBA00022670"/>
    </source>
</evidence>
<reference evidence="10" key="2">
    <citation type="submission" date="2022-06" db="UniProtKB">
        <authorList>
            <consortium name="EnsemblMetazoa"/>
        </authorList>
    </citation>
    <scope>IDENTIFICATION</scope>
    <source>
        <strain evidence="10">PS312</strain>
    </source>
</reference>